<dbReference type="PANTHER" id="PTHR36617:SF15">
    <property type="entry name" value="REVERSE TRANSCRIPTASE ZINC-BINDING DOMAIN-CONTAINING PROTEIN"/>
    <property type="match status" value="1"/>
</dbReference>
<sequence>MAGKQVLEIGLGYLVGNGEEIKVWIDPWLSTSSPLTPICPSTLYSLHLRVSDLLDHHSNEWNIQAIQQHLPQYEAAIRQLIPSSLKPADSKVWLLEELGIYSAKTGYHSFIQDKNQREQQTFNWMFQVWKAKTSPKLNQFLWRALNKALLVGELLAYRGMSWDLNCKCCSEAESICHILWRCPFAKQIWELAPVSHGPLLSFLPLSPKQLLTSLSRAINLLPSGLIMAPLAP</sequence>
<dbReference type="Pfam" id="PF13966">
    <property type="entry name" value="zf-RVT"/>
    <property type="match status" value="1"/>
</dbReference>
<reference evidence="2 3" key="1">
    <citation type="submission" date="2022-03" db="EMBL/GenBank/DDBJ databases">
        <authorList>
            <person name="Nunn A."/>
            <person name="Chopra R."/>
            <person name="Nunn A."/>
            <person name="Contreras Garrido A."/>
        </authorList>
    </citation>
    <scope>NUCLEOTIDE SEQUENCE [LARGE SCALE GENOMIC DNA]</scope>
</reference>
<dbReference type="EMBL" id="OU466860">
    <property type="protein sequence ID" value="CAH2060894.1"/>
    <property type="molecule type" value="Genomic_DNA"/>
</dbReference>
<accession>A0AAU9SEP5</accession>
<name>A0AAU9SEP5_THLAR</name>
<dbReference type="AlphaFoldDB" id="A0AAU9SEP5"/>
<evidence type="ECO:0000313" key="3">
    <source>
        <dbReference type="Proteomes" id="UP000836841"/>
    </source>
</evidence>
<proteinExistence type="predicted"/>
<dbReference type="InterPro" id="IPR026960">
    <property type="entry name" value="RVT-Znf"/>
</dbReference>
<protein>
    <recommendedName>
        <fullName evidence="1">Reverse transcriptase zinc-binding domain-containing protein</fullName>
    </recommendedName>
</protein>
<keyword evidence="3" id="KW-1185">Reference proteome</keyword>
<feature type="domain" description="Reverse transcriptase zinc-binding" evidence="1">
    <location>
        <begin position="101"/>
        <end position="189"/>
    </location>
</feature>
<gene>
    <name evidence="2" type="ORF">TAV2_LOCUS12770</name>
</gene>
<organism evidence="2 3">
    <name type="scientific">Thlaspi arvense</name>
    <name type="common">Field penny-cress</name>
    <dbReference type="NCBI Taxonomy" id="13288"/>
    <lineage>
        <taxon>Eukaryota</taxon>
        <taxon>Viridiplantae</taxon>
        <taxon>Streptophyta</taxon>
        <taxon>Embryophyta</taxon>
        <taxon>Tracheophyta</taxon>
        <taxon>Spermatophyta</taxon>
        <taxon>Magnoliopsida</taxon>
        <taxon>eudicotyledons</taxon>
        <taxon>Gunneridae</taxon>
        <taxon>Pentapetalae</taxon>
        <taxon>rosids</taxon>
        <taxon>malvids</taxon>
        <taxon>Brassicales</taxon>
        <taxon>Brassicaceae</taxon>
        <taxon>Thlaspideae</taxon>
        <taxon>Thlaspi</taxon>
    </lineage>
</organism>
<dbReference type="Proteomes" id="UP000836841">
    <property type="component" value="Chromosome 4"/>
</dbReference>
<evidence type="ECO:0000313" key="2">
    <source>
        <dbReference type="EMBL" id="CAH2060894.1"/>
    </source>
</evidence>
<evidence type="ECO:0000259" key="1">
    <source>
        <dbReference type="Pfam" id="PF13966"/>
    </source>
</evidence>
<dbReference type="PANTHER" id="PTHR36617">
    <property type="entry name" value="PROTEIN, PUTATIVE-RELATED"/>
    <property type="match status" value="1"/>
</dbReference>